<feature type="domain" description="CXC" evidence="8">
    <location>
        <begin position="714"/>
        <end position="826"/>
    </location>
</feature>
<dbReference type="GO" id="GO:0031507">
    <property type="term" value="P:heterochromatin formation"/>
    <property type="evidence" value="ECO:0007669"/>
    <property type="project" value="TreeGrafter"/>
</dbReference>
<dbReference type="GeneID" id="89968251"/>
<evidence type="ECO:0000256" key="6">
    <source>
        <dbReference type="SAM" id="MobiDB-lite"/>
    </source>
</evidence>
<dbReference type="SUPFAM" id="SSF82199">
    <property type="entry name" value="SET domain"/>
    <property type="match status" value="1"/>
</dbReference>
<dbReference type="InterPro" id="IPR046341">
    <property type="entry name" value="SET_dom_sf"/>
</dbReference>
<dbReference type="PROSITE" id="PS51633">
    <property type="entry name" value="CXC"/>
    <property type="match status" value="1"/>
</dbReference>
<evidence type="ECO:0000256" key="2">
    <source>
        <dbReference type="ARBA" id="ARBA00022679"/>
    </source>
</evidence>
<organism evidence="9 10">
    <name type="scientific">Exophiala bonariae</name>
    <dbReference type="NCBI Taxonomy" id="1690606"/>
    <lineage>
        <taxon>Eukaryota</taxon>
        <taxon>Fungi</taxon>
        <taxon>Dikarya</taxon>
        <taxon>Ascomycota</taxon>
        <taxon>Pezizomycotina</taxon>
        <taxon>Eurotiomycetes</taxon>
        <taxon>Chaetothyriomycetidae</taxon>
        <taxon>Chaetothyriales</taxon>
        <taxon>Herpotrichiellaceae</taxon>
        <taxon>Exophiala</taxon>
    </lineage>
</organism>
<dbReference type="Gene3D" id="2.170.270.10">
    <property type="entry name" value="SET domain"/>
    <property type="match status" value="1"/>
</dbReference>
<feature type="region of interest" description="Disordered" evidence="6">
    <location>
        <begin position="707"/>
        <end position="733"/>
    </location>
</feature>
<evidence type="ECO:0000313" key="10">
    <source>
        <dbReference type="Proteomes" id="UP001358417"/>
    </source>
</evidence>
<proteinExistence type="predicted"/>
<reference evidence="9 10" key="1">
    <citation type="submission" date="2023-08" db="EMBL/GenBank/DDBJ databases">
        <title>Black Yeasts Isolated from many extreme environments.</title>
        <authorList>
            <person name="Coleine C."/>
            <person name="Stajich J.E."/>
            <person name="Selbmann L."/>
        </authorList>
    </citation>
    <scope>NUCLEOTIDE SEQUENCE [LARGE SCALE GENOMIC DNA]</scope>
    <source>
        <strain evidence="9 10">CCFEE 5792</strain>
    </source>
</reference>
<feature type="compositionally biased region" description="Acidic residues" evidence="6">
    <location>
        <begin position="1078"/>
        <end position="1102"/>
    </location>
</feature>
<evidence type="ECO:0008006" key="11">
    <source>
        <dbReference type="Google" id="ProtNLM"/>
    </source>
</evidence>
<feature type="compositionally biased region" description="Polar residues" evidence="6">
    <location>
        <begin position="85"/>
        <end position="101"/>
    </location>
</feature>
<dbReference type="RefSeq" id="XP_064711520.1">
    <property type="nucleotide sequence ID" value="XM_064843660.1"/>
</dbReference>
<feature type="region of interest" description="Disordered" evidence="6">
    <location>
        <begin position="1"/>
        <end position="105"/>
    </location>
</feature>
<accession>A0AAV9NQ52</accession>
<sequence length="1218" mass="137870">MAVPLATQRASTEYPGSSPLPVSQRRPVSSNEEITMARLSRIWGFSNPLPKTGNPSTRPSTPKLAERESVSAPQVSARQPKEAVATTNNKVPDQQARGSSDVSKKSCQRCVRTDTTCDGLQPCTPCKNTHCRCSYQTMVVTLVSKSARAMDANSKPNHSVNSAQFHVTDHGIDGHIEPHEPQQKPGLSYDMVAIQPDHDDTSSDEFAALLEIDLSIEAVRNLVNNLQKDQHVWQEKSVQADLRQATFDMKTRRLPDLDLNMPDPFRVAFEKRKATESEDILETPETNGVGKTLARPQQKKVLLTRAVEKRFKTGGNVLPKYKAIGRVSSTFLAPNCHTQKYRPYDAEDEIQDPESTEKYLELEQRFNNNYDGLKAQRDCQELIWLWKPWVEQLLGSMQIKAEHVIYYFVRDHFEQDRQLKVPWSMESGRAWTSEWTKSCTTCELASQEERISSFSRNKFDELDRPDDRSLALAGLAAYAFHQLSRVSMWHIVTGGLIQPPHDEWEDDENGSEPCLICFRHHCPAHGNFVEPRDEDQPEDTKAYVNDEEKKQNVRKFMSLPADEQKDQKPHSCGVFCVDPAQSLQQIVGRHPDGTVGGDSRVNDQTRSSFQENELCSSRCFWEVSRRRNLKISEAKFEPFLSRSHRVLVEKLMRFYLNHLRGPCVISRIVKDVTCESVFNHMIFCMMQNPHPFLDGDPLSDTNSAQRLQIAAKKKRKPAPPMDTSKSGDLDQRPPFQPCSHEGPCHNDPKCNCYRYKVHCERFCGCDDSCKRRFRGCTCVARGNKVCFKDNRCECWKLNRECDPSLCGKCGVYEVLDSYNKYNDDVRKGRCRNNRIQLGLPAPTTKAPSQIQGYGLYSRTAILKEEFIGEYTGELISKSEGNRRGAMYHVLGQEYLFTINKAQEIDASNNGNKMRFMNNSQREEHINVEPKMLWCSGVVRVGLFAKRDIEAGEELLYNYNYPESKVQYFWEPGERPSNTRAVVPLSHERTARTITAPSAVKAFADAVNNDSRSPSPIVARSRKRKRVLDDSSSEPEEFRQATRPAGTARRPRSGTGTSRVPEIGDSAESDYQVNGRFADEDEAGREGDFEDDADGFVDDLSEPPEEKSRKHKASKSRSSNIIIGATSRRAKKRSRVSGAPAARRVYKMKDQLDGMATASRAARVKSLSRSNHTKNKAGKLVIRKRKIGPNDGRFGGRAQQLAWETRRLNEARANAGSNS</sequence>
<dbReference type="AlphaFoldDB" id="A0AAV9NQ52"/>
<keyword evidence="4" id="KW-0805">Transcription regulation</keyword>
<feature type="region of interest" description="Disordered" evidence="6">
    <location>
        <begin position="1004"/>
        <end position="1141"/>
    </location>
</feature>
<evidence type="ECO:0000259" key="7">
    <source>
        <dbReference type="PROSITE" id="PS50280"/>
    </source>
</evidence>
<keyword evidence="3" id="KW-0949">S-adenosyl-L-methionine</keyword>
<dbReference type="InterPro" id="IPR045318">
    <property type="entry name" value="EZH1/2-like"/>
</dbReference>
<keyword evidence="1" id="KW-0489">Methyltransferase</keyword>
<keyword evidence="2" id="KW-0808">Transferase</keyword>
<gene>
    <name evidence="9" type="ORF">LTR84_000029</name>
</gene>
<dbReference type="InterPro" id="IPR001214">
    <property type="entry name" value="SET_dom"/>
</dbReference>
<evidence type="ECO:0000256" key="3">
    <source>
        <dbReference type="ARBA" id="ARBA00022691"/>
    </source>
</evidence>
<keyword evidence="10" id="KW-1185">Reference proteome</keyword>
<dbReference type="Proteomes" id="UP001358417">
    <property type="component" value="Unassembled WGS sequence"/>
</dbReference>
<dbReference type="SMART" id="SM00317">
    <property type="entry name" value="SET"/>
    <property type="match status" value="1"/>
</dbReference>
<dbReference type="PROSITE" id="PS50280">
    <property type="entry name" value="SET"/>
    <property type="match status" value="1"/>
</dbReference>
<keyword evidence="5" id="KW-0804">Transcription</keyword>
<dbReference type="GO" id="GO:0005634">
    <property type="term" value="C:nucleus"/>
    <property type="evidence" value="ECO:0007669"/>
    <property type="project" value="TreeGrafter"/>
</dbReference>
<feature type="domain" description="SET" evidence="7">
    <location>
        <begin position="841"/>
        <end position="959"/>
    </location>
</feature>
<dbReference type="GO" id="GO:0046976">
    <property type="term" value="F:histone H3K27 methyltransferase activity"/>
    <property type="evidence" value="ECO:0007669"/>
    <property type="project" value="TreeGrafter"/>
</dbReference>
<evidence type="ECO:0000313" key="9">
    <source>
        <dbReference type="EMBL" id="KAK5064196.1"/>
    </source>
</evidence>
<evidence type="ECO:0000256" key="4">
    <source>
        <dbReference type="ARBA" id="ARBA00023015"/>
    </source>
</evidence>
<dbReference type="PANTHER" id="PTHR45747">
    <property type="entry name" value="HISTONE-LYSINE N-METHYLTRANSFERASE E(Z)"/>
    <property type="match status" value="1"/>
</dbReference>
<name>A0AAV9NQ52_9EURO</name>
<feature type="region of interest" description="Disordered" evidence="6">
    <location>
        <begin position="1156"/>
        <end position="1198"/>
    </location>
</feature>
<evidence type="ECO:0000256" key="5">
    <source>
        <dbReference type="ARBA" id="ARBA00023163"/>
    </source>
</evidence>
<dbReference type="GO" id="GO:0003682">
    <property type="term" value="F:chromatin binding"/>
    <property type="evidence" value="ECO:0007669"/>
    <property type="project" value="TreeGrafter"/>
</dbReference>
<evidence type="ECO:0000256" key="1">
    <source>
        <dbReference type="ARBA" id="ARBA00022603"/>
    </source>
</evidence>
<dbReference type="InterPro" id="IPR026489">
    <property type="entry name" value="CXC_dom"/>
</dbReference>
<feature type="compositionally biased region" description="Basic residues" evidence="6">
    <location>
        <begin position="1170"/>
        <end position="1186"/>
    </location>
</feature>
<dbReference type="EMBL" id="JAVRRD010000001">
    <property type="protein sequence ID" value="KAK5064196.1"/>
    <property type="molecule type" value="Genomic_DNA"/>
</dbReference>
<dbReference type="PANTHER" id="PTHR45747:SF4">
    <property type="entry name" value="HISTONE-LYSINE N-METHYLTRANSFERASE E(Z)"/>
    <property type="match status" value="1"/>
</dbReference>
<comment type="caution">
    <text evidence="9">The sequence shown here is derived from an EMBL/GenBank/DDBJ whole genome shotgun (WGS) entry which is preliminary data.</text>
</comment>
<protein>
    <recommendedName>
        <fullName evidence="11">SET domain-containing protein</fullName>
    </recommendedName>
</protein>
<dbReference type="Pfam" id="PF00856">
    <property type="entry name" value="SET"/>
    <property type="match status" value="1"/>
</dbReference>
<evidence type="ECO:0000259" key="8">
    <source>
        <dbReference type="PROSITE" id="PS51633"/>
    </source>
</evidence>
<dbReference type="GO" id="GO:0032259">
    <property type="term" value="P:methylation"/>
    <property type="evidence" value="ECO:0007669"/>
    <property type="project" value="UniProtKB-KW"/>
</dbReference>